<keyword evidence="3" id="KW-0418">Kinase</keyword>
<feature type="domain" description="PI4-kinase N-terminal" evidence="2">
    <location>
        <begin position="24"/>
        <end position="108"/>
    </location>
</feature>
<comment type="similarity">
    <text evidence="1">Belongs to the PI3/PI4-kinase family. Type III PI4K subfamily.</text>
</comment>
<evidence type="ECO:0000313" key="3">
    <source>
        <dbReference type="EMBL" id="PQM38135.1"/>
    </source>
</evidence>
<evidence type="ECO:0000259" key="2">
    <source>
        <dbReference type="Pfam" id="PF19274"/>
    </source>
</evidence>
<evidence type="ECO:0000256" key="1">
    <source>
        <dbReference type="ARBA" id="ARBA00006209"/>
    </source>
</evidence>
<dbReference type="InterPro" id="IPR045495">
    <property type="entry name" value="PI4K_N"/>
</dbReference>
<protein>
    <submittedName>
        <fullName evidence="3">Phosphatidylinositol 4-kinase alpha 1</fullName>
    </submittedName>
</protein>
<dbReference type="OrthoDB" id="1741304at2759"/>
<dbReference type="Pfam" id="PF19274">
    <property type="entry name" value="PI4K_N"/>
    <property type="match status" value="2"/>
</dbReference>
<reference evidence="3 4" key="1">
    <citation type="submission" date="2018-02" db="EMBL/GenBank/DDBJ databases">
        <title>Draft genome of wild Prunus yedoensis var. nudiflora.</title>
        <authorList>
            <person name="Baek S."/>
            <person name="Kim J.-H."/>
            <person name="Choi K."/>
            <person name="Kim G.-B."/>
            <person name="Cho A."/>
            <person name="Jang H."/>
            <person name="Shin C.-H."/>
            <person name="Yu H.-J."/>
            <person name="Mun J.-H."/>
        </authorList>
    </citation>
    <scope>NUCLEOTIDE SEQUENCE [LARGE SCALE GENOMIC DNA]</scope>
    <source>
        <strain evidence="4">cv. Jeju island</strain>
        <tissue evidence="3">Leaf</tissue>
    </source>
</reference>
<gene>
    <name evidence="3" type="ORF">Pyn_28656</name>
</gene>
<accession>A0A314UKY6</accession>
<sequence>MLRQQVSSFEEESVENLEKQEIAFKLVAHILDKVRIDSALLEQVRFIAKRQLQSMSVFLKIRKRDWNEHGALLKARINTKLSVYQAAAKLTLSCLACYETDVKSAKNQAWWPGTAYFAHPLKPVVLTVCSQADTWATSQGAMFESVMKTSCEIIESCWTKERAPVDTFIMGLATSIRERNDFEEQADKDKEAVPVVQLMLYAC</sequence>
<dbReference type="EMBL" id="PJQY01003352">
    <property type="protein sequence ID" value="PQM38135.1"/>
    <property type="molecule type" value="Genomic_DNA"/>
</dbReference>
<dbReference type="GO" id="GO:0016301">
    <property type="term" value="F:kinase activity"/>
    <property type="evidence" value="ECO:0007669"/>
    <property type="project" value="UniProtKB-KW"/>
</dbReference>
<evidence type="ECO:0000313" key="4">
    <source>
        <dbReference type="Proteomes" id="UP000250321"/>
    </source>
</evidence>
<keyword evidence="3" id="KW-0808">Transferase</keyword>
<organism evidence="3 4">
    <name type="scientific">Prunus yedoensis var. nudiflora</name>
    <dbReference type="NCBI Taxonomy" id="2094558"/>
    <lineage>
        <taxon>Eukaryota</taxon>
        <taxon>Viridiplantae</taxon>
        <taxon>Streptophyta</taxon>
        <taxon>Embryophyta</taxon>
        <taxon>Tracheophyta</taxon>
        <taxon>Spermatophyta</taxon>
        <taxon>Magnoliopsida</taxon>
        <taxon>eudicotyledons</taxon>
        <taxon>Gunneridae</taxon>
        <taxon>Pentapetalae</taxon>
        <taxon>rosids</taxon>
        <taxon>fabids</taxon>
        <taxon>Rosales</taxon>
        <taxon>Rosaceae</taxon>
        <taxon>Amygdaloideae</taxon>
        <taxon>Amygdaleae</taxon>
        <taxon>Prunus</taxon>
    </lineage>
</organism>
<dbReference type="AlphaFoldDB" id="A0A314UKY6"/>
<keyword evidence="4" id="KW-1185">Reference proteome</keyword>
<dbReference type="STRING" id="2094558.A0A314UKY6"/>
<comment type="caution">
    <text evidence="3">The sequence shown here is derived from an EMBL/GenBank/DDBJ whole genome shotgun (WGS) entry which is preliminary data.</text>
</comment>
<proteinExistence type="inferred from homology"/>
<name>A0A314UKY6_PRUYE</name>
<dbReference type="Proteomes" id="UP000250321">
    <property type="component" value="Unassembled WGS sequence"/>
</dbReference>
<feature type="domain" description="PI4-kinase N-terminal" evidence="2">
    <location>
        <begin position="121"/>
        <end position="199"/>
    </location>
</feature>